<dbReference type="EMBL" id="JALJRB010000010">
    <property type="protein sequence ID" value="MCJ8501011.1"/>
    <property type="molecule type" value="Genomic_DNA"/>
</dbReference>
<keyword evidence="3" id="KW-1185">Reference proteome</keyword>
<dbReference type="RefSeq" id="WP_246907009.1">
    <property type="nucleotide sequence ID" value="NZ_JALJRB010000010.1"/>
</dbReference>
<dbReference type="Proteomes" id="UP001165427">
    <property type="component" value="Unassembled WGS sequence"/>
</dbReference>
<proteinExistence type="predicted"/>
<reference evidence="2" key="1">
    <citation type="submission" date="2022-04" db="EMBL/GenBank/DDBJ databases">
        <title>Desulfatitalea alkaliphila sp. nov., a novel anaerobic sulfate-reducing bacterium isolated from terrestrial mud volcano, Taman Peninsula, Russia.</title>
        <authorList>
            <person name="Khomyakova M.A."/>
            <person name="Merkel A.Y."/>
            <person name="Slobodkin A.I."/>
        </authorList>
    </citation>
    <scope>NUCLEOTIDE SEQUENCE</scope>
    <source>
        <strain evidence="2">M08but</strain>
    </source>
</reference>
<accession>A0AA41R569</accession>
<gene>
    <name evidence="2" type="ORF">MRX98_10540</name>
</gene>
<sequence length="273" mass="29873">MLTGNVDAETPCPPDTAERNIIPLLTDLFIEGLRDAPPAVPGGGAPVPADAKSGTERPSIFRVPLAPPAAQEEVARHQPARRKGEADHGRSQTISRTQDIRALIRFLSHRYNNLLMAVWGNITLVRMALPDDHPLLETTRRMETLIQSGAFMTHMVLGYLGERRAVAKRLRLNQLLRELRLTPSDGHPDDTAADLEARLKNALRRQTPAVIAEAAARVMAWLFASLQQHLQIDAPVQPPTGPAREKWAVIAQLTGQGLALAHEQGLADSQEAI</sequence>
<evidence type="ECO:0000256" key="1">
    <source>
        <dbReference type="SAM" id="MobiDB-lite"/>
    </source>
</evidence>
<protein>
    <recommendedName>
        <fullName evidence="4">Signal transduction histidine kinase dimerisation/phosphoacceptor domain-containing protein</fullName>
    </recommendedName>
</protein>
<evidence type="ECO:0008006" key="4">
    <source>
        <dbReference type="Google" id="ProtNLM"/>
    </source>
</evidence>
<name>A0AA41R569_9BACT</name>
<comment type="caution">
    <text evidence="2">The sequence shown here is derived from an EMBL/GenBank/DDBJ whole genome shotgun (WGS) entry which is preliminary data.</text>
</comment>
<evidence type="ECO:0000313" key="3">
    <source>
        <dbReference type="Proteomes" id="UP001165427"/>
    </source>
</evidence>
<evidence type="ECO:0000313" key="2">
    <source>
        <dbReference type="EMBL" id="MCJ8501011.1"/>
    </source>
</evidence>
<organism evidence="2 3">
    <name type="scientific">Desulfatitalea alkaliphila</name>
    <dbReference type="NCBI Taxonomy" id="2929485"/>
    <lineage>
        <taxon>Bacteria</taxon>
        <taxon>Pseudomonadati</taxon>
        <taxon>Thermodesulfobacteriota</taxon>
        <taxon>Desulfobacteria</taxon>
        <taxon>Desulfobacterales</taxon>
        <taxon>Desulfosarcinaceae</taxon>
        <taxon>Desulfatitalea</taxon>
    </lineage>
</organism>
<dbReference type="AlphaFoldDB" id="A0AA41R569"/>
<feature type="region of interest" description="Disordered" evidence="1">
    <location>
        <begin position="65"/>
        <end position="94"/>
    </location>
</feature>